<name>A0A967DYD9_9FLAO</name>
<reference evidence="2" key="1">
    <citation type="submission" date="2020-03" db="EMBL/GenBank/DDBJ databases">
        <title>Psychroflexus Maritimus sp. nov., isolate from marine sediment.</title>
        <authorList>
            <person name="Zhong Y.-L."/>
        </authorList>
    </citation>
    <scope>NUCLEOTIDE SEQUENCE</scope>
    <source>
        <strain evidence="2">C1</strain>
    </source>
</reference>
<dbReference type="HAMAP" id="MF_00652">
    <property type="entry name" value="UPF0246"/>
    <property type="match status" value="1"/>
</dbReference>
<dbReference type="RefSeq" id="WP_166399282.1">
    <property type="nucleotide sequence ID" value="NZ_JAANAS010000013.1"/>
</dbReference>
<dbReference type="InterPro" id="IPR005583">
    <property type="entry name" value="YaaA"/>
</dbReference>
<sequence length="253" mass="29233">MKILISPAKSLDLERAIPVNSFTTPVFLTTAVKVNKKLATCSKDELKRLMAISEKLADLNYERYQDFQEDHHTGNSRQAVFTFNGDVYDGLDVYNIAPDNYEILQQKLRILSGLYGILKPFDLIQPYRLEMGTKLAIGENKNLYELWKAKITENLNEEIKEDDLLINLASNEYFKAVNKKEIKAKIVSPVFKDFKNGKLKVISFYAKKARGAMVKYIIEQNAKTIDDIKNFNYMNYKFSEKESTNRLTPTFVR</sequence>
<dbReference type="EMBL" id="JAANAS010000013">
    <property type="protein sequence ID" value="NGZ89013.1"/>
    <property type="molecule type" value="Genomic_DNA"/>
</dbReference>
<proteinExistence type="inferred from homology"/>
<dbReference type="NCBIfam" id="NF002542">
    <property type="entry name" value="PRK02101.1-3"/>
    <property type="match status" value="1"/>
</dbReference>
<organism evidence="2 3">
    <name type="scientific">Psychroflexus maritimus</name>
    <dbReference type="NCBI Taxonomy" id="2714865"/>
    <lineage>
        <taxon>Bacteria</taxon>
        <taxon>Pseudomonadati</taxon>
        <taxon>Bacteroidota</taxon>
        <taxon>Flavobacteriia</taxon>
        <taxon>Flavobacteriales</taxon>
        <taxon>Flavobacteriaceae</taxon>
        <taxon>Psychroflexus</taxon>
    </lineage>
</organism>
<dbReference type="PANTHER" id="PTHR30283">
    <property type="entry name" value="PEROXIDE STRESS RESPONSE PROTEIN YAAA"/>
    <property type="match status" value="1"/>
</dbReference>
<gene>
    <name evidence="2" type="primary">yaaA</name>
    <name evidence="2" type="ORF">G7034_01955</name>
</gene>
<keyword evidence="3" id="KW-1185">Reference proteome</keyword>
<dbReference type="Pfam" id="PF03883">
    <property type="entry name" value="H2O2_YaaD"/>
    <property type="match status" value="1"/>
</dbReference>
<comment type="similarity">
    <text evidence="1">Belongs to the UPF0246 family.</text>
</comment>
<accession>A0A967DYD9</accession>
<dbReference type="Proteomes" id="UP000643701">
    <property type="component" value="Unassembled WGS sequence"/>
</dbReference>
<dbReference type="AlphaFoldDB" id="A0A967DYD9"/>
<protein>
    <recommendedName>
        <fullName evidence="1">UPF0246 protein G7034_01955</fullName>
    </recommendedName>
</protein>
<evidence type="ECO:0000313" key="3">
    <source>
        <dbReference type="Proteomes" id="UP000643701"/>
    </source>
</evidence>
<dbReference type="PANTHER" id="PTHR30283:SF4">
    <property type="entry name" value="PEROXIDE STRESS RESISTANCE PROTEIN YAAA"/>
    <property type="match status" value="1"/>
</dbReference>
<comment type="caution">
    <text evidence="2">The sequence shown here is derived from an EMBL/GenBank/DDBJ whole genome shotgun (WGS) entry which is preliminary data.</text>
</comment>
<evidence type="ECO:0000256" key="1">
    <source>
        <dbReference type="HAMAP-Rule" id="MF_00652"/>
    </source>
</evidence>
<dbReference type="GO" id="GO:0005829">
    <property type="term" value="C:cytosol"/>
    <property type="evidence" value="ECO:0007669"/>
    <property type="project" value="TreeGrafter"/>
</dbReference>
<dbReference type="GO" id="GO:0033194">
    <property type="term" value="P:response to hydroperoxide"/>
    <property type="evidence" value="ECO:0007669"/>
    <property type="project" value="TreeGrafter"/>
</dbReference>
<evidence type="ECO:0000313" key="2">
    <source>
        <dbReference type="EMBL" id="NGZ89013.1"/>
    </source>
</evidence>